<reference evidence="4" key="1">
    <citation type="submission" date="2017-06" db="EMBL/GenBank/DDBJ databases">
        <authorList>
            <person name="Varghese N."/>
            <person name="Submissions S."/>
        </authorList>
    </citation>
    <scope>NUCLEOTIDE SEQUENCE [LARGE SCALE GENOMIC DNA]</scope>
    <source>
        <strain evidence="4">DSM 44485</strain>
    </source>
</reference>
<protein>
    <submittedName>
        <fullName evidence="3">Anti-sigma regulatory factor (Ser/Thr protein kinase)</fullName>
    </submittedName>
</protein>
<evidence type="ECO:0000313" key="3">
    <source>
        <dbReference type="EMBL" id="SNS23373.1"/>
    </source>
</evidence>
<gene>
    <name evidence="3" type="ORF">SAMN06265355_113102</name>
</gene>
<dbReference type="Gene3D" id="3.30.565.10">
    <property type="entry name" value="Histidine kinase-like ATPase, C-terminal domain"/>
    <property type="match status" value="1"/>
</dbReference>
<keyword evidence="3" id="KW-0418">Kinase</keyword>
<dbReference type="GO" id="GO:0004674">
    <property type="term" value="F:protein serine/threonine kinase activity"/>
    <property type="evidence" value="ECO:0007669"/>
    <property type="project" value="UniProtKB-KW"/>
</dbReference>
<accession>A0A239CVJ0</accession>
<dbReference type="PANTHER" id="PTHR35526">
    <property type="entry name" value="ANTI-SIGMA-F FACTOR RSBW-RELATED"/>
    <property type="match status" value="1"/>
</dbReference>
<dbReference type="InterPro" id="IPR003594">
    <property type="entry name" value="HATPase_dom"/>
</dbReference>
<dbReference type="InterPro" id="IPR036890">
    <property type="entry name" value="HATPase_C_sf"/>
</dbReference>
<dbReference type="Proteomes" id="UP000198420">
    <property type="component" value="Unassembled WGS sequence"/>
</dbReference>
<evidence type="ECO:0000313" key="4">
    <source>
        <dbReference type="Proteomes" id="UP000198420"/>
    </source>
</evidence>
<dbReference type="SUPFAM" id="SSF55874">
    <property type="entry name" value="ATPase domain of HSP90 chaperone/DNA topoisomerase II/histidine kinase"/>
    <property type="match status" value="1"/>
</dbReference>
<proteinExistence type="predicted"/>
<name>A0A239CVJ0_9ACTN</name>
<dbReference type="CDD" id="cd16936">
    <property type="entry name" value="HATPase_RsbW-like"/>
    <property type="match status" value="1"/>
</dbReference>
<organism evidence="3 4">
    <name type="scientific">Actinomadura mexicana</name>
    <dbReference type="NCBI Taxonomy" id="134959"/>
    <lineage>
        <taxon>Bacteria</taxon>
        <taxon>Bacillati</taxon>
        <taxon>Actinomycetota</taxon>
        <taxon>Actinomycetes</taxon>
        <taxon>Streptosporangiales</taxon>
        <taxon>Thermomonosporaceae</taxon>
        <taxon>Actinomadura</taxon>
    </lineage>
</organism>
<dbReference type="InterPro" id="IPR050267">
    <property type="entry name" value="Anti-sigma-factor_SerPK"/>
</dbReference>
<dbReference type="AlphaFoldDB" id="A0A239CVJ0"/>
<dbReference type="EMBL" id="FZNP01000013">
    <property type="protein sequence ID" value="SNS23373.1"/>
    <property type="molecule type" value="Genomic_DNA"/>
</dbReference>
<feature type="domain" description="Histidine kinase/HSP90-like ATPase" evidence="2">
    <location>
        <begin position="25"/>
        <end position="139"/>
    </location>
</feature>
<sequence length="142" mass="15705">MNGIRDLRDKRPSKAPDEFALRWRAYPESVYLTRSLVSQACGAWGLPHLDYVGRTIMSELATNAVVHAVEGHEIQAWVTLLDGAVEFRVWDPSHAPPVMPETDVEAEGGRGLMMVRLLATGGCGYRYIDGGRGKVVWARLAL</sequence>
<dbReference type="Pfam" id="PF13581">
    <property type="entry name" value="HATPase_c_2"/>
    <property type="match status" value="1"/>
</dbReference>
<keyword evidence="1" id="KW-0723">Serine/threonine-protein kinase</keyword>
<dbReference type="PANTHER" id="PTHR35526:SF3">
    <property type="entry name" value="ANTI-SIGMA-F FACTOR RSBW"/>
    <property type="match status" value="1"/>
</dbReference>
<evidence type="ECO:0000256" key="1">
    <source>
        <dbReference type="ARBA" id="ARBA00022527"/>
    </source>
</evidence>
<keyword evidence="4" id="KW-1185">Reference proteome</keyword>
<keyword evidence="3" id="KW-0808">Transferase</keyword>
<dbReference type="OrthoDB" id="3478083at2"/>
<dbReference type="RefSeq" id="WP_089315091.1">
    <property type="nucleotide sequence ID" value="NZ_FZNP01000013.1"/>
</dbReference>
<evidence type="ECO:0000259" key="2">
    <source>
        <dbReference type="Pfam" id="PF13581"/>
    </source>
</evidence>